<organism evidence="4 5">
    <name type="scientific">Methanosphaera stadtmanae (strain ATCC 43021 / DSM 3091 / JCM 11832 / MCB-3)</name>
    <dbReference type="NCBI Taxonomy" id="339860"/>
    <lineage>
        <taxon>Archaea</taxon>
        <taxon>Methanobacteriati</taxon>
        <taxon>Methanobacteriota</taxon>
        <taxon>Methanomada group</taxon>
        <taxon>Methanobacteria</taxon>
        <taxon>Methanobacteriales</taxon>
        <taxon>Methanobacteriaceae</taxon>
        <taxon>Methanosphaera</taxon>
    </lineage>
</organism>
<dbReference type="SUPFAM" id="SSF49464">
    <property type="entry name" value="Carboxypeptidase regulatory domain-like"/>
    <property type="match status" value="3"/>
</dbReference>
<proteinExistence type="inferred from homology"/>
<feature type="region of interest" description="Disordered" evidence="2">
    <location>
        <begin position="83"/>
        <end position="104"/>
    </location>
</feature>
<evidence type="ECO:0000256" key="2">
    <source>
        <dbReference type="SAM" id="MobiDB-lite"/>
    </source>
</evidence>
<feature type="domain" description="Big-1" evidence="3">
    <location>
        <begin position="1431"/>
        <end position="1513"/>
    </location>
</feature>
<evidence type="ECO:0000259" key="3">
    <source>
        <dbReference type="SMART" id="SM00634"/>
    </source>
</evidence>
<feature type="domain" description="Big-1" evidence="3">
    <location>
        <begin position="862"/>
        <end position="945"/>
    </location>
</feature>
<dbReference type="eggNOG" id="arCOG02487">
    <property type="taxonomic scope" value="Archaea"/>
</dbReference>
<dbReference type="OrthoDB" id="101276at2157"/>
<protein>
    <submittedName>
        <fullName evidence="4">Member of asn/thr-rich large protein family</fullName>
    </submittedName>
</protein>
<reference evidence="4 5" key="1">
    <citation type="journal article" date="2006" name="J. Bacteriol.">
        <title>The genome sequence of Methanosphaera stadtmanae reveals why this human intestinal archaeon is restricted to methanol and H2 for methane formation and ATP synthesis.</title>
        <authorList>
            <person name="Fricke W.F."/>
            <person name="Seedorf H."/>
            <person name="Henne A."/>
            <person name="Kruer M."/>
            <person name="Liesegang H."/>
            <person name="Hedderich R."/>
            <person name="Gottschalk G."/>
            <person name="Thauer R.K."/>
        </authorList>
    </citation>
    <scope>NUCLEOTIDE SEQUENCE [LARGE SCALE GENOMIC DNA]</scope>
    <source>
        <strain evidence="5">ATCC 43021 / DSM 3091 / JCM 11832 / MCB-3</strain>
    </source>
</reference>
<dbReference type="STRING" id="339860.Msp_0154"/>
<dbReference type="InterPro" id="IPR008964">
    <property type="entry name" value="Invasin/intimin_cell_adhesion"/>
</dbReference>
<feature type="compositionally biased region" description="Low complexity" evidence="2">
    <location>
        <begin position="84"/>
        <end position="104"/>
    </location>
</feature>
<dbReference type="EMBL" id="CP000102">
    <property type="protein sequence ID" value="ABC56572.1"/>
    <property type="molecule type" value="Genomic_DNA"/>
</dbReference>
<dbReference type="SUPFAM" id="SSF49373">
    <property type="entry name" value="Invasin/intimin cell-adhesion fragments"/>
    <property type="match status" value="1"/>
</dbReference>
<evidence type="ECO:0000313" key="4">
    <source>
        <dbReference type="EMBL" id="ABC56572.1"/>
    </source>
</evidence>
<dbReference type="InterPro" id="IPR003344">
    <property type="entry name" value="Big_1_dom"/>
</dbReference>
<evidence type="ECO:0000256" key="1">
    <source>
        <dbReference type="ARBA" id="ARBA00010116"/>
    </source>
</evidence>
<dbReference type="eggNOG" id="arCOG02488">
    <property type="taxonomic scope" value="Archaea"/>
</dbReference>
<dbReference type="RefSeq" id="WP_011405771.1">
    <property type="nucleotide sequence ID" value="NC_007681.1"/>
</dbReference>
<evidence type="ECO:0000313" key="5">
    <source>
        <dbReference type="Proteomes" id="UP000001931"/>
    </source>
</evidence>
<accession>Q2NHR1</accession>
<dbReference type="KEGG" id="mst:Msp_0154"/>
<name>Q2NHR1_METST</name>
<dbReference type="InterPro" id="IPR008969">
    <property type="entry name" value="CarboxyPept-like_regulatory"/>
</dbReference>
<sequence>MVNKQGFMFLFCTVFLIFVALSAVNATNINDTPTTISSNSDICVNNTISMNTSKDKSYFKNIIKNQTNKNINKDNLIKESKQVNSNKTITSNTQKSNTNKKSLKTTNNTLNVDTNGTETAYFFIHSNGELQENITENGNSTEFAARNYIPQTSSGGSSLTWDGTVNMSQIINDWHINSASTNWVVETKGQYALNKYIIKTPDGLKTFLKVNDTTKYVSEKQSKQILKNFYPDMYSKYYNSSYRIIETNYIYFPYSIKREKYDKLIHIDGIIIPYYVFELIPGHDKDPINNITKKPSTTKATILNSTYKNSKLNITVLDANTSAVIKNGTVFVTLPNGTEVMGVTDNNGNVVIPVDLSVGEYELPVTFMGNENYTVSNTTVLIIIQKIYTNIKVEATNTKVNKTNIIKVTLTNGNGLVGEKVVLTIDDKKYNLITKENGVATFTTYSSSIERNKVLVTVEYFGNENIGYDSCINSTEFNVKKLNTKITVNQISNAIIGQNITLTGNLTDEFGHIVSNENIVLCFEKDNKNITVSTNSNGTYTFTYNVYREGSFDVIIYYYGNTALNPSSIGFHTYVVKINTNITVNPVANTTVDKNVSIKGTLKDEFGNIMPNTNIKIRINNETYQVTTDAQGEYEYIYKTTMEDTLDVTVAYHGNNTHNPSIIKTSFNVRKLNTTLSIIPSPPLKDGDKIYIMGYLEDENKNPIANATITITFGNKVYNVTTDDKGKYTAIEIANSSIQQGVVVAYIGDNKYATSLNKTEYYVDKIYTKISVNNIDQVPVGSTVTINGTLKDEFGHILPNTPIEIDINGKTIQFVTDENGNYAYNYTISEMKKASVSVSYLGNSTYYSSDAQTAITVRKIKTTITLDPVSDIPYGKNITISGILKDEFGKPLSNVNISVVINGEVKSSNVTTDNNGKYSMNVTKSNVGIKNIIVSYDGNLTHYASSNSSSLNVTTINTTITVNTTHSVKIGSSIIINGVLKDVYGNILPNTEVIIVVNGKEYTIMTNNEGYYEMPYTTYIIGSRLVLVKYLGNSTYNPTSNQTNFYVNPINTAITVSTNLTNGSVKFGQSILINGTVYDEFGNILPNTEVSIIIDEETYTTTSDVNGKYQFIRKSQSIGIKKVIVQYNGNYTYNPSSNEIYYTVIPLNTKIVINHVEDIKIGSSTYINGTIYDEFGNILPNTELSFLVNDNLVYNLSDSEGNFKFKYTPETAGIINVIVGYIGNSTHNPSANTTSFNVNKINTKLTVTSNNTIEIGKNTSIEGILKDEFGHVLSNFNITLNIGGKLVNVTTNEFGYYKTTFIPTQEETISIIGFYGGNALYNQVENKTIINVTKINTTIKLNNIKTTTYGNNAQISGTLTDIYGNIISNVNVTLMINNRQVIVTTDEKGVFTYTYKTDFVDINEVQAIYYGNDTYKMNGDIKYFFVVGIETSISINEIKNTTMSTHVLIKGTLKDEFGNIMANTKVVLTVNNQMVSLVTDEFGHYTYDYITNVLGTNEVYVIYEGNNSHDYSTNVTSFNVRKISSIIDVNKISTIVIGNNVTVNGTLKDEFGNKLVNTTISLNINDKTVNVTTDNNGNYKYTFQTNKIEVNTIDVSYSGNDSYLSANTRVAFDVRKILTDVDINNISDVKINSNVVINGTLYDEYGNVMKNTPIKLIINNQTYNITTDNNGNYKYTYKVNSLNNTVEVVYLGNNTHDASYDITLFTANKLKTTVTVYPASGIIGENITLIAKITDEYGNLVNGGNLVFKLNGKTLREDGSFNSTANPLKLKVENGFVRYNLHLDMYLRNIKNVTASYSGSYIYESARAQEATVIVGKRMTQLNVTTSTTTVKQNTNITFTVKIADITPNAENRTINTGRVIFKINGKTIKDDDGNIVFSDIINNTATYTYHIPQGMASVDKNNTLRNYTVEAVYADKIYQETKNTTVFHVEKSDISIDINNVSVSKTDKTMNVTAKILDYQGNFVVGTNKICLKVNGVTLKDENNQTIYYTINNGVIDLKNIIIPVKNVNNITIVTGDRQAYNSGCNTTDVIFIKE</sequence>
<dbReference type="Gene3D" id="2.60.40.10">
    <property type="entry name" value="Immunoglobulins"/>
    <property type="match status" value="5"/>
</dbReference>
<dbReference type="SMART" id="SM00634">
    <property type="entry name" value="BID_1"/>
    <property type="match status" value="4"/>
</dbReference>
<dbReference type="GeneID" id="3856174"/>
<dbReference type="Proteomes" id="UP000001931">
    <property type="component" value="Chromosome"/>
</dbReference>
<feature type="domain" description="Big-1" evidence="3">
    <location>
        <begin position="1525"/>
        <end position="1607"/>
    </location>
</feature>
<keyword evidence="5" id="KW-1185">Reference proteome</keyword>
<comment type="similarity">
    <text evidence="1">Belongs to the intimin/invasin family.</text>
</comment>
<feature type="domain" description="Big-1" evidence="3">
    <location>
        <begin position="484"/>
        <end position="588"/>
    </location>
</feature>
<gene>
    <name evidence="4" type="ordered locus">Msp_0154</name>
</gene>
<dbReference type="InterPro" id="IPR013783">
    <property type="entry name" value="Ig-like_fold"/>
</dbReference>
<dbReference type="HOGENOM" id="CLU_233337_0_0_2"/>